<protein>
    <submittedName>
        <fullName evidence="1">ERMES complex subunit</fullName>
    </submittedName>
</protein>
<gene>
    <name evidence="1" type="primary">MDM34</name>
    <name evidence="1" type="ORF">H2198_003461</name>
</gene>
<dbReference type="EMBL" id="JAPDRQ010000046">
    <property type="protein sequence ID" value="KAJ9658891.1"/>
    <property type="molecule type" value="Genomic_DNA"/>
</dbReference>
<evidence type="ECO:0000313" key="2">
    <source>
        <dbReference type="Proteomes" id="UP001172386"/>
    </source>
</evidence>
<organism evidence="1 2">
    <name type="scientific">Neophaeococcomyces mojaviensis</name>
    <dbReference type="NCBI Taxonomy" id="3383035"/>
    <lineage>
        <taxon>Eukaryota</taxon>
        <taxon>Fungi</taxon>
        <taxon>Dikarya</taxon>
        <taxon>Ascomycota</taxon>
        <taxon>Pezizomycotina</taxon>
        <taxon>Eurotiomycetes</taxon>
        <taxon>Chaetothyriomycetidae</taxon>
        <taxon>Chaetothyriales</taxon>
        <taxon>Chaetothyriales incertae sedis</taxon>
        <taxon>Neophaeococcomyces</taxon>
    </lineage>
</organism>
<accession>A0ACC3AC68</accession>
<sequence length="630" mass="69975">MAFNFNWAPLSGDPGFYKRAEELLTNAMNKNQKPPIIVDDIIVTELNLGDVPPDLEVVEISDIGVDKFRGTFKMSYTGNAFITIKTRVQANPLNTYLVTRPAYASPRPLAAAAGLTIPLQITLSDFKLSAIIILVFSRQKGLTIVFRNDPLESLKVSSTFDSIPFVANYLQQVIEEQLRTLFMDELPAIIHRMSLRLWVPEHQAAEERALRDEEATAYDEPAVDPLANPPLDPVDATGATLSPAEVAALSLDSHVETASLFSRKNLLRLAALTDSHRTLSLFTPNIQDAVFRAWTGPLERGEMTGSHSKVTTPALSRSHSYTGTLSTAYTFDHGSNLRPALHSHNSAASLTLAGHQLKSHRNRKRKKRVVNLRKQPETGEMETVIEDGSTITDSTSVTGSTSDVPTVFSAPPATPSSRPFLDPVTPPQSPQAMRRHGKEVEESFEHGPDEITPQPRSRQQRPSHISIPFDHTYHEPTSPLRHDSTIRPRQGQRRVVNLTNRAEEGDDETPKASMILPERKHQTHTQSSIHHPQISQHHLEQQPTVSGKQPLPESSSTHDEAQIPAIPSFLSFITDSSNSSSIAERAWMMKMATEVARRYEDERAKGSFEVPQTPFKEDTDDRPPPPAYAR</sequence>
<keyword evidence="2" id="KW-1185">Reference proteome</keyword>
<name>A0ACC3AC68_9EURO</name>
<dbReference type="Proteomes" id="UP001172386">
    <property type="component" value="Unassembled WGS sequence"/>
</dbReference>
<comment type="caution">
    <text evidence="1">The sequence shown here is derived from an EMBL/GenBank/DDBJ whole genome shotgun (WGS) entry which is preliminary data.</text>
</comment>
<reference evidence="1" key="1">
    <citation type="submission" date="2022-10" db="EMBL/GenBank/DDBJ databases">
        <title>Culturing micro-colonial fungi from biological soil crusts in the Mojave desert and describing Neophaeococcomyces mojavensis, and introducing the new genera and species Taxawa tesnikishii.</title>
        <authorList>
            <person name="Kurbessoian T."/>
            <person name="Stajich J.E."/>
        </authorList>
    </citation>
    <scope>NUCLEOTIDE SEQUENCE</scope>
    <source>
        <strain evidence="1">JES_112</strain>
    </source>
</reference>
<evidence type="ECO:0000313" key="1">
    <source>
        <dbReference type="EMBL" id="KAJ9658891.1"/>
    </source>
</evidence>
<proteinExistence type="predicted"/>